<evidence type="ECO:0000313" key="13">
    <source>
        <dbReference type="Proteomes" id="UP001159427"/>
    </source>
</evidence>
<evidence type="ECO:0000256" key="7">
    <source>
        <dbReference type="ARBA" id="ARBA00023170"/>
    </source>
</evidence>
<feature type="transmembrane region" description="Helical" evidence="10">
    <location>
        <begin position="364"/>
        <end position="384"/>
    </location>
</feature>
<keyword evidence="9" id="KW-0807">Transducer</keyword>
<evidence type="ECO:0000256" key="2">
    <source>
        <dbReference type="ARBA" id="ARBA00022475"/>
    </source>
</evidence>
<sequence length="545" mass="61763">MKNHNREIYTIPGIFFLVTAVIASLGNGYILYVVKRDPLKCFKKPTNVFNIALTMAHFFAGIVVLPYIGVLNILRGEHPEIFIPSTVLDLEEALLNFNIGTATLFLSAISGERCIAIIRPRLNKKWLTLNRAKAINFASGTICFAFCLLLLLPVSKTFFYFVYLPLFIFLPSCGILASCAVRLRNFKNQARVSVINSGLPVAQLFALETRKRNSQLVYKLLNTVFSILLPILISLFMFSAVRIIEVTWEGSLYLIASILTVTINGLLLFVIFKDPLKCFRRPFAVYITGLATTDFLFGAIGDPVSAKKAFYCVKDEDGETTFDYVMDYFIDNSATMLVVSLSVDRLIAVACPIFYRYSIKNTHAAAVVVCAWVYCLAFSLIQLAEVPDDIYDTVDVHLHVTFALTATGIIYLAIYRIIRRRRKLFPGGDETTQQDEKHLKRLKREKEFAFTAFLILLALVITQIPYLVMTIIKANCESCTETTWFFICLEFSDFLLCISAIANPFLYGWRVKQFRSSLMAVFCRSRLDPADMEISQTTNETRNQR</sequence>
<keyword evidence="4 10" id="KW-1133">Transmembrane helix</keyword>
<keyword evidence="5" id="KW-0297">G-protein coupled receptor</keyword>
<evidence type="ECO:0000256" key="1">
    <source>
        <dbReference type="ARBA" id="ARBA00004651"/>
    </source>
</evidence>
<dbReference type="PANTHER" id="PTHR24246:SF27">
    <property type="entry name" value="ADENOSINE RECEPTOR, ISOFORM A"/>
    <property type="match status" value="1"/>
</dbReference>
<feature type="transmembrane region" description="Helical" evidence="10">
    <location>
        <begin position="334"/>
        <end position="355"/>
    </location>
</feature>
<dbReference type="InterPro" id="IPR000276">
    <property type="entry name" value="GPCR_Rhodpsn"/>
</dbReference>
<keyword evidence="3 10" id="KW-0812">Transmembrane</keyword>
<feature type="transmembrane region" description="Helical" evidence="10">
    <location>
        <begin position="220"/>
        <end position="244"/>
    </location>
</feature>
<evidence type="ECO:0000256" key="5">
    <source>
        <dbReference type="ARBA" id="ARBA00023040"/>
    </source>
</evidence>
<evidence type="ECO:0000256" key="9">
    <source>
        <dbReference type="ARBA" id="ARBA00023224"/>
    </source>
</evidence>
<dbReference type="PROSITE" id="PS50262">
    <property type="entry name" value="G_PROTEIN_RECEP_F1_2"/>
    <property type="match status" value="2"/>
</dbReference>
<dbReference type="Gene3D" id="1.20.1070.10">
    <property type="entry name" value="Rhodopsin 7-helix transmembrane proteins"/>
    <property type="match status" value="2"/>
</dbReference>
<comment type="subcellular location">
    <subcellularLocation>
        <location evidence="1">Cell membrane</location>
        <topology evidence="1">Multi-pass membrane protein</topology>
    </subcellularLocation>
</comment>
<comment type="caution">
    <text evidence="12">The sequence shown here is derived from an EMBL/GenBank/DDBJ whole genome shotgun (WGS) entry which is preliminary data.</text>
</comment>
<dbReference type="InterPro" id="IPR017452">
    <property type="entry name" value="GPCR_Rhodpsn_7TM"/>
</dbReference>
<feature type="transmembrane region" description="Helical" evidence="10">
    <location>
        <begin position="46"/>
        <end position="73"/>
    </location>
</feature>
<evidence type="ECO:0000256" key="8">
    <source>
        <dbReference type="ARBA" id="ARBA00023180"/>
    </source>
</evidence>
<organism evidence="12 13">
    <name type="scientific">Porites evermanni</name>
    <dbReference type="NCBI Taxonomy" id="104178"/>
    <lineage>
        <taxon>Eukaryota</taxon>
        <taxon>Metazoa</taxon>
        <taxon>Cnidaria</taxon>
        <taxon>Anthozoa</taxon>
        <taxon>Hexacorallia</taxon>
        <taxon>Scleractinia</taxon>
        <taxon>Fungiina</taxon>
        <taxon>Poritidae</taxon>
        <taxon>Porites</taxon>
    </lineage>
</organism>
<feature type="transmembrane region" description="Helical" evidence="10">
    <location>
        <begin position="283"/>
        <end position="301"/>
    </location>
</feature>
<evidence type="ECO:0000313" key="12">
    <source>
        <dbReference type="EMBL" id="CAH3022890.1"/>
    </source>
</evidence>
<evidence type="ECO:0000256" key="4">
    <source>
        <dbReference type="ARBA" id="ARBA00022989"/>
    </source>
</evidence>
<reference evidence="12 13" key="1">
    <citation type="submission" date="2022-05" db="EMBL/GenBank/DDBJ databases">
        <authorList>
            <consortium name="Genoscope - CEA"/>
            <person name="William W."/>
        </authorList>
    </citation>
    <scope>NUCLEOTIDE SEQUENCE [LARGE SCALE GENOMIC DNA]</scope>
</reference>
<dbReference type="EMBL" id="CALNXI010000238">
    <property type="protein sequence ID" value="CAH3022890.1"/>
    <property type="molecule type" value="Genomic_DNA"/>
</dbReference>
<feature type="transmembrane region" description="Helical" evidence="10">
    <location>
        <begin position="448"/>
        <end position="472"/>
    </location>
</feature>
<protein>
    <recommendedName>
        <fullName evidence="11">G-protein coupled receptors family 1 profile domain-containing protein</fullName>
    </recommendedName>
</protein>
<accession>A0ABN8M3Z4</accession>
<feature type="transmembrane region" description="Helical" evidence="10">
    <location>
        <begin position="132"/>
        <end position="152"/>
    </location>
</feature>
<keyword evidence="13" id="KW-1185">Reference proteome</keyword>
<name>A0ABN8M3Z4_9CNID</name>
<keyword evidence="7" id="KW-0675">Receptor</keyword>
<evidence type="ECO:0000256" key="3">
    <source>
        <dbReference type="ARBA" id="ARBA00022692"/>
    </source>
</evidence>
<feature type="transmembrane region" description="Helical" evidence="10">
    <location>
        <begin position="158"/>
        <end position="181"/>
    </location>
</feature>
<dbReference type="CDD" id="cd00637">
    <property type="entry name" value="7tm_classA_rhodopsin-like"/>
    <property type="match status" value="2"/>
</dbReference>
<dbReference type="SMART" id="SM01381">
    <property type="entry name" value="7TM_GPCR_Srsx"/>
    <property type="match status" value="1"/>
</dbReference>
<feature type="domain" description="G-protein coupled receptors family 1 profile" evidence="11">
    <location>
        <begin position="263"/>
        <end position="507"/>
    </location>
</feature>
<dbReference type="PANTHER" id="PTHR24246">
    <property type="entry name" value="OLFACTORY RECEPTOR AND ADENOSINE RECEPTOR"/>
    <property type="match status" value="1"/>
</dbReference>
<feature type="transmembrane region" description="Helical" evidence="10">
    <location>
        <begin position="12"/>
        <end position="34"/>
    </location>
</feature>
<keyword evidence="2" id="KW-1003">Cell membrane</keyword>
<feature type="transmembrane region" description="Helical" evidence="10">
    <location>
        <begin position="484"/>
        <end position="509"/>
    </location>
</feature>
<dbReference type="SUPFAM" id="SSF81321">
    <property type="entry name" value="Family A G protein-coupled receptor-like"/>
    <property type="match status" value="2"/>
</dbReference>
<keyword evidence="6 10" id="KW-0472">Membrane</keyword>
<evidence type="ECO:0000259" key="11">
    <source>
        <dbReference type="PROSITE" id="PS50262"/>
    </source>
</evidence>
<feature type="domain" description="G-protein coupled receptors family 1 profile" evidence="11">
    <location>
        <begin position="26"/>
        <end position="244"/>
    </location>
</feature>
<dbReference type="Proteomes" id="UP001159427">
    <property type="component" value="Unassembled WGS sequence"/>
</dbReference>
<evidence type="ECO:0000256" key="10">
    <source>
        <dbReference type="SAM" id="Phobius"/>
    </source>
</evidence>
<dbReference type="PRINTS" id="PR00237">
    <property type="entry name" value="GPCRRHODOPSN"/>
</dbReference>
<gene>
    <name evidence="12" type="ORF">PEVE_00017241</name>
</gene>
<keyword evidence="8" id="KW-0325">Glycoprotein</keyword>
<proteinExistence type="predicted"/>
<feature type="transmembrane region" description="Helical" evidence="10">
    <location>
        <begin position="396"/>
        <end position="415"/>
    </location>
</feature>
<evidence type="ECO:0000256" key="6">
    <source>
        <dbReference type="ARBA" id="ARBA00023136"/>
    </source>
</evidence>
<feature type="transmembrane region" description="Helical" evidence="10">
    <location>
        <begin position="250"/>
        <end position="271"/>
    </location>
</feature>
<dbReference type="Pfam" id="PF00001">
    <property type="entry name" value="7tm_1"/>
    <property type="match status" value="3"/>
</dbReference>